<dbReference type="GO" id="GO:0043165">
    <property type="term" value="P:Gram-negative-bacterium-type cell outer membrane assembly"/>
    <property type="evidence" value="ECO:0007669"/>
    <property type="project" value="UniProtKB-UniRule"/>
</dbReference>
<keyword evidence="3 6" id="KW-0812">Transmembrane</keyword>
<evidence type="ECO:0000256" key="1">
    <source>
        <dbReference type="ARBA" id="ARBA00022475"/>
    </source>
</evidence>
<keyword evidence="4 6" id="KW-1133">Transmembrane helix</keyword>
<dbReference type="Pfam" id="PF06835">
    <property type="entry name" value="LptC"/>
    <property type="match status" value="1"/>
</dbReference>
<organism evidence="8 10">
    <name type="scientific">Glaesserella parasuis</name>
    <name type="common">Haemophilus parasuis</name>
    <dbReference type="NCBI Taxonomy" id="738"/>
    <lineage>
        <taxon>Bacteria</taxon>
        <taxon>Pseudomonadati</taxon>
        <taxon>Pseudomonadota</taxon>
        <taxon>Gammaproteobacteria</taxon>
        <taxon>Pasteurellales</taxon>
        <taxon>Pasteurellaceae</taxon>
        <taxon>Glaesserella</taxon>
    </lineage>
</organism>
<dbReference type="HAMAP" id="MF_01915">
    <property type="entry name" value="LPS_assembly_LptC"/>
    <property type="match status" value="1"/>
</dbReference>
<dbReference type="InterPro" id="IPR010664">
    <property type="entry name" value="LipoPS_assembly_LptC-rel"/>
</dbReference>
<evidence type="ECO:0000256" key="2">
    <source>
        <dbReference type="ARBA" id="ARBA00022519"/>
    </source>
</evidence>
<keyword evidence="5 6" id="KW-0472">Membrane</keyword>
<comment type="subcellular location">
    <subcellularLocation>
        <location evidence="6">Cell inner membrane</location>
        <topology evidence="6">Single-pass membrane protein</topology>
    </subcellularLocation>
</comment>
<evidence type="ECO:0000256" key="6">
    <source>
        <dbReference type="HAMAP-Rule" id="MF_01915"/>
    </source>
</evidence>
<evidence type="ECO:0000313" key="9">
    <source>
        <dbReference type="EMBL" id="WGE09415.1"/>
    </source>
</evidence>
<dbReference type="NCBIfam" id="TIGR04409">
    <property type="entry name" value="LptC_YrbK"/>
    <property type="match status" value="1"/>
</dbReference>
<dbReference type="GO" id="GO:0005886">
    <property type="term" value="C:plasma membrane"/>
    <property type="evidence" value="ECO:0007669"/>
    <property type="project" value="UniProtKB-SubCell"/>
</dbReference>
<dbReference type="EMBL" id="JAODIR010000012">
    <property type="protein sequence ID" value="MDD2167740.1"/>
    <property type="molecule type" value="Genomic_DNA"/>
</dbReference>
<comment type="function">
    <text evidence="7">Required for the translocation of lipopolysaccharide (LPS) from the inner membrane to the outer membrane.</text>
</comment>
<dbReference type="Proteomes" id="UP001148834">
    <property type="component" value="Unassembled WGS sequence"/>
</dbReference>
<proteinExistence type="inferred from homology"/>
<dbReference type="EMBL" id="CP121769">
    <property type="protein sequence ID" value="WGE09415.1"/>
    <property type="molecule type" value="Genomic_DNA"/>
</dbReference>
<evidence type="ECO:0000313" key="8">
    <source>
        <dbReference type="EMBL" id="MDD2167740.1"/>
    </source>
</evidence>
<evidence type="ECO:0000256" key="7">
    <source>
        <dbReference type="PIRNR" id="PIRNR028513"/>
    </source>
</evidence>
<dbReference type="GO" id="GO:0015221">
    <property type="term" value="F:lipopolysaccharide transmembrane transporter activity"/>
    <property type="evidence" value="ECO:0007669"/>
    <property type="project" value="InterPro"/>
</dbReference>
<evidence type="ECO:0000256" key="3">
    <source>
        <dbReference type="ARBA" id="ARBA00022692"/>
    </source>
</evidence>
<accession>A0A084EW44</accession>
<sequence length="192" mass="21420">MNIRLNIILATLAAVLAGWYYSQQSNGTGLSQLIKKEGSAEYIGQKISTSAYDLNGKPQYFAQAEEVKRYENTQRTEFLKPLLNLFDAESALKQWQVEADYADVTKDKILNLRGNVKINSLDPTSRLQKIEAEVLSIDLNTQDIFSDSMVKSTGIGFTSTGIGLKGNLKKQTATLTKDVKTYIEPKFINVDK</sequence>
<dbReference type="AlphaFoldDB" id="A0A084EW44"/>
<dbReference type="Gene3D" id="2.60.450.10">
    <property type="entry name" value="Lipopolysaccharide (LPS) transport protein A like domain"/>
    <property type="match status" value="1"/>
</dbReference>
<comment type="subunit">
    <text evidence="6">Component of the lipopolysaccharide transport and assembly complex. Interacts with LptA and the LptBFG transporter complex.</text>
</comment>
<dbReference type="RefSeq" id="WP_021111529.1">
    <property type="nucleotide sequence ID" value="NZ_CP015099.1"/>
</dbReference>
<reference evidence="8" key="1">
    <citation type="submission" date="2022-09" db="EMBL/GenBank/DDBJ databases">
        <title>Molecular characterization of Glaesserella parasuis strains circulating in commercial swine farms using whole-genome sequencing.</title>
        <authorList>
            <person name="Mugabi R."/>
            <person name="Clavijo M."/>
            <person name="Li G."/>
        </authorList>
    </citation>
    <scope>NUCLEOTIDE SEQUENCE</scope>
    <source>
        <strain evidence="8">0435-53</strain>
    </source>
</reference>
<dbReference type="PIRSF" id="PIRSF028513">
    <property type="entry name" value="LptC"/>
    <property type="match status" value="1"/>
</dbReference>
<protein>
    <recommendedName>
        <fullName evidence="6 7">Lipopolysaccharide export system protein LptC</fullName>
    </recommendedName>
</protein>
<dbReference type="InterPro" id="IPR026265">
    <property type="entry name" value="LptC"/>
</dbReference>
<dbReference type="PANTHER" id="PTHR37481:SF1">
    <property type="entry name" value="LIPOPOLYSACCHARIDE EXPORT SYSTEM PROTEIN LPTC"/>
    <property type="match status" value="1"/>
</dbReference>
<comment type="similarity">
    <text evidence="6 7">Belongs to the LptC family.</text>
</comment>
<gene>
    <name evidence="6 8" type="primary">lptC</name>
    <name evidence="8" type="ORF">N5925_03775</name>
    <name evidence="9" type="ORF">QBL01_09175</name>
</gene>
<evidence type="ECO:0000256" key="4">
    <source>
        <dbReference type="ARBA" id="ARBA00022989"/>
    </source>
</evidence>
<name>A0A084EW44_GLAPU</name>
<dbReference type="Proteomes" id="UP001222296">
    <property type="component" value="Chromosome"/>
</dbReference>
<evidence type="ECO:0000256" key="5">
    <source>
        <dbReference type="ARBA" id="ARBA00023136"/>
    </source>
</evidence>
<evidence type="ECO:0000313" key="10">
    <source>
        <dbReference type="Proteomes" id="UP001148834"/>
    </source>
</evidence>
<dbReference type="GO" id="GO:0030288">
    <property type="term" value="C:outer membrane-bounded periplasmic space"/>
    <property type="evidence" value="ECO:0007669"/>
    <property type="project" value="TreeGrafter"/>
</dbReference>
<reference evidence="9" key="2">
    <citation type="submission" date="2023-04" db="EMBL/GenBank/DDBJ databases">
        <title>Molecular characterization of the Integrative and Conjugative elements harboring multidrug-resistance gene from Glaesserella (Haemophilus) parasuis.</title>
        <authorList>
            <person name="Che Y."/>
            <person name="Zhou L."/>
        </authorList>
    </citation>
    <scope>NUCLEOTIDE SEQUENCE</scope>
    <source>
        <strain evidence="9">Z44</strain>
    </source>
</reference>
<dbReference type="GO" id="GO:0017089">
    <property type="term" value="F:glycolipid transfer activity"/>
    <property type="evidence" value="ECO:0007669"/>
    <property type="project" value="TreeGrafter"/>
</dbReference>
<comment type="function">
    <text evidence="6">Involved in the assembly of lipopolysaccharide (LPS). Required for the translocation of LPS from the inner membrane to the outer membrane. Facilitates the transfer of LPS from the inner membrane to the periplasmic protein LptA. Could be a docking site for LptA.</text>
</comment>
<keyword evidence="2 6" id="KW-0997">Cell inner membrane</keyword>
<dbReference type="OrthoDB" id="5659892at2"/>
<dbReference type="InterPro" id="IPR052363">
    <property type="entry name" value="LPS_export_LptC"/>
</dbReference>
<keyword evidence="1 6" id="KW-1003">Cell membrane</keyword>
<dbReference type="PANTHER" id="PTHR37481">
    <property type="entry name" value="LIPOPOLYSACCHARIDE EXPORT SYSTEM PROTEIN LPTC"/>
    <property type="match status" value="1"/>
</dbReference>